<dbReference type="RefSeq" id="WP_143080583.1">
    <property type="nucleotide sequence ID" value="NZ_FODD01000039.1"/>
</dbReference>
<dbReference type="InterPro" id="IPR011761">
    <property type="entry name" value="ATP-grasp"/>
</dbReference>
<protein>
    <recommendedName>
        <fullName evidence="5">ATP-grasp domain-containing protein</fullName>
    </recommendedName>
</protein>
<proteinExistence type="predicted"/>
<dbReference type="PANTHER" id="PTHR43585:SF2">
    <property type="entry name" value="ATP-GRASP ENZYME FSQD"/>
    <property type="match status" value="1"/>
</dbReference>
<dbReference type="AlphaFoldDB" id="A0A1H8S4J7"/>
<name>A0A1H8S4J7_9ACTN</name>
<keyword evidence="7" id="KW-1185">Reference proteome</keyword>
<keyword evidence="2 4" id="KW-0547">Nucleotide-binding</keyword>
<dbReference type="OrthoDB" id="3428978at2"/>
<keyword evidence="1" id="KW-0436">Ligase</keyword>
<dbReference type="SUPFAM" id="SSF56059">
    <property type="entry name" value="Glutathione synthetase ATP-binding domain-like"/>
    <property type="match status" value="1"/>
</dbReference>
<reference evidence="6 7" key="1">
    <citation type="submission" date="2016-10" db="EMBL/GenBank/DDBJ databases">
        <authorList>
            <person name="de Groot N.N."/>
        </authorList>
    </citation>
    <scope>NUCLEOTIDE SEQUENCE [LARGE SCALE GENOMIC DNA]</scope>
    <source>
        <strain evidence="6 7">CGMCC 4.2026</strain>
    </source>
</reference>
<dbReference type="STRING" id="310780.SAMN05216267_103928"/>
<evidence type="ECO:0000259" key="5">
    <source>
        <dbReference type="PROSITE" id="PS50975"/>
    </source>
</evidence>
<evidence type="ECO:0000256" key="1">
    <source>
        <dbReference type="ARBA" id="ARBA00022598"/>
    </source>
</evidence>
<organism evidence="6 7">
    <name type="scientific">Actinacidiphila rubida</name>
    <dbReference type="NCBI Taxonomy" id="310780"/>
    <lineage>
        <taxon>Bacteria</taxon>
        <taxon>Bacillati</taxon>
        <taxon>Actinomycetota</taxon>
        <taxon>Actinomycetes</taxon>
        <taxon>Kitasatosporales</taxon>
        <taxon>Streptomycetaceae</taxon>
        <taxon>Actinacidiphila</taxon>
    </lineage>
</organism>
<dbReference type="Proteomes" id="UP000181951">
    <property type="component" value="Unassembled WGS sequence"/>
</dbReference>
<dbReference type="PROSITE" id="PS50975">
    <property type="entry name" value="ATP_GRASP"/>
    <property type="match status" value="1"/>
</dbReference>
<dbReference type="Gene3D" id="3.40.50.20">
    <property type="match status" value="1"/>
</dbReference>
<feature type="domain" description="ATP-grasp" evidence="5">
    <location>
        <begin position="124"/>
        <end position="338"/>
    </location>
</feature>
<dbReference type="InterPro" id="IPR052032">
    <property type="entry name" value="ATP-dep_AA_Ligase"/>
</dbReference>
<dbReference type="InterPro" id="IPR013815">
    <property type="entry name" value="ATP_grasp_subdomain_1"/>
</dbReference>
<dbReference type="EMBL" id="FODD01000039">
    <property type="protein sequence ID" value="SEO73522.1"/>
    <property type="molecule type" value="Genomic_DNA"/>
</dbReference>
<dbReference type="PANTHER" id="PTHR43585">
    <property type="entry name" value="FUMIPYRROLE BIOSYNTHESIS PROTEIN C"/>
    <property type="match status" value="1"/>
</dbReference>
<evidence type="ECO:0000256" key="2">
    <source>
        <dbReference type="ARBA" id="ARBA00022741"/>
    </source>
</evidence>
<dbReference type="Gene3D" id="3.30.470.20">
    <property type="entry name" value="ATP-grasp fold, B domain"/>
    <property type="match status" value="1"/>
</dbReference>
<evidence type="ECO:0000313" key="7">
    <source>
        <dbReference type="Proteomes" id="UP000181951"/>
    </source>
</evidence>
<evidence type="ECO:0000256" key="4">
    <source>
        <dbReference type="PROSITE-ProRule" id="PRU00409"/>
    </source>
</evidence>
<accession>A0A1H8S4J7</accession>
<dbReference type="Gene3D" id="3.30.1490.20">
    <property type="entry name" value="ATP-grasp fold, A domain"/>
    <property type="match status" value="1"/>
</dbReference>
<dbReference type="GO" id="GO:0016874">
    <property type="term" value="F:ligase activity"/>
    <property type="evidence" value="ECO:0007669"/>
    <property type="project" value="UniProtKB-KW"/>
</dbReference>
<dbReference type="GO" id="GO:0005524">
    <property type="term" value="F:ATP binding"/>
    <property type="evidence" value="ECO:0007669"/>
    <property type="project" value="UniProtKB-UniRule"/>
</dbReference>
<keyword evidence="3 4" id="KW-0067">ATP-binding</keyword>
<evidence type="ECO:0000313" key="6">
    <source>
        <dbReference type="EMBL" id="SEO73522.1"/>
    </source>
</evidence>
<evidence type="ECO:0000256" key="3">
    <source>
        <dbReference type="ARBA" id="ARBA00022840"/>
    </source>
</evidence>
<dbReference type="GO" id="GO:0046872">
    <property type="term" value="F:metal ion binding"/>
    <property type="evidence" value="ECO:0007669"/>
    <property type="project" value="InterPro"/>
</dbReference>
<sequence length="442" mass="46087">MPNASPPKPSHRSPLKGPTLHVLVLATGNPTMETALLTAGHTVTLLTPAPGPDHPPPGVQVHTIRHWDDLDALTALEPSLPPVGAVATIDEQCIVAAAHLRHLRGLPGLGVDAAHRYTDKHLMKNALLAAGLPVAGHQLVHHANEIPAAAAVLGWPVIVKPRAGAATWNTFVIRSEIHLGELLNAGAFDSRVPDVTGRFHAGHALDSLHGAQDGFLVETFLDLADEYFVDLYAHDGEILLAAPGRYDQPLLRTVGSASYDTVLPPDHPEAPAVTDLARRAAAALGAQTGAVHCEILRTTDGRLHVGEAAARPGGDCITELTGLMYGINVPATLAALATGQRPALTAVPRYPALTAVMIAAPPGTVTHAATAQSIEQLPGVIAATINLRPGEPVPATAGTVTGAGRILYRPRDLTQLDREVTDLRAALDIQVTPAPAAVASER</sequence>
<gene>
    <name evidence="6" type="ORF">SAMN05216267_103928</name>
</gene>